<protein>
    <submittedName>
        <fullName evidence="1">Unnamed protein product</fullName>
    </submittedName>
</protein>
<dbReference type="Proteomes" id="UP001165101">
    <property type="component" value="Unassembled WGS sequence"/>
</dbReference>
<dbReference type="EMBL" id="BSXV01006017">
    <property type="protein sequence ID" value="GMF03216.1"/>
    <property type="molecule type" value="Genomic_DNA"/>
</dbReference>
<organism evidence="1 2">
    <name type="scientific">Candida boidinii</name>
    <name type="common">Yeast</name>
    <dbReference type="NCBI Taxonomy" id="5477"/>
    <lineage>
        <taxon>Eukaryota</taxon>
        <taxon>Fungi</taxon>
        <taxon>Dikarya</taxon>
        <taxon>Ascomycota</taxon>
        <taxon>Saccharomycotina</taxon>
        <taxon>Pichiomycetes</taxon>
        <taxon>Pichiales</taxon>
        <taxon>Pichiaceae</taxon>
        <taxon>Ogataea</taxon>
        <taxon>Ogataea/Candida clade</taxon>
    </lineage>
</organism>
<gene>
    <name evidence="1" type="ORF">Cboi01_000627700</name>
</gene>
<sequence>MPSNKKKNSVVHDDDVASTTNEQQQQQQQQTGTHSRNSRTRHRESVASNFSKQRSLSRHRDSIGSNSVISSSNYHNVDENDHEMFSGAASEIVPSSVSSFRRFNSHHNNHKSPRLSVTGAKII</sequence>
<name>A0ACB5U6M9_CANBO</name>
<evidence type="ECO:0000313" key="2">
    <source>
        <dbReference type="Proteomes" id="UP001165101"/>
    </source>
</evidence>
<reference evidence="1" key="1">
    <citation type="submission" date="2023-04" db="EMBL/GenBank/DDBJ databases">
        <title>Candida boidinii NBRC 1967.</title>
        <authorList>
            <person name="Ichikawa N."/>
            <person name="Sato H."/>
            <person name="Tonouchi N."/>
        </authorList>
    </citation>
    <scope>NUCLEOTIDE SEQUENCE</scope>
    <source>
        <strain evidence="1">NBRC 1967</strain>
    </source>
</reference>
<accession>A0ACB5U6M9</accession>
<proteinExistence type="predicted"/>
<evidence type="ECO:0000313" key="1">
    <source>
        <dbReference type="EMBL" id="GMF03216.1"/>
    </source>
</evidence>
<keyword evidence="2" id="KW-1185">Reference proteome</keyword>
<comment type="caution">
    <text evidence="1">The sequence shown here is derived from an EMBL/GenBank/DDBJ whole genome shotgun (WGS) entry which is preliminary data.</text>
</comment>